<evidence type="ECO:0000256" key="2">
    <source>
        <dbReference type="SAM" id="SignalP"/>
    </source>
</evidence>
<dbReference type="EMBL" id="QEPN01000007">
    <property type="protein sequence ID" value="RDE70584.1"/>
    <property type="molecule type" value="Genomic_DNA"/>
</dbReference>
<proteinExistence type="predicted"/>
<protein>
    <recommendedName>
        <fullName evidence="5">Outer membrane antigenic lipoprotein B</fullName>
    </recommendedName>
</protein>
<name>A0A369YDP8_9PAST</name>
<comment type="caution">
    <text evidence="3">The sequence shown here is derived from an EMBL/GenBank/DDBJ whole genome shotgun (WGS) entry which is preliminary data.</text>
</comment>
<keyword evidence="2" id="KW-0732">Signal</keyword>
<evidence type="ECO:0000313" key="3">
    <source>
        <dbReference type="EMBL" id="RDE70584.1"/>
    </source>
</evidence>
<dbReference type="Proteomes" id="UP000253872">
    <property type="component" value="Unassembled WGS sequence"/>
</dbReference>
<feature type="region of interest" description="Disordered" evidence="1">
    <location>
        <begin position="20"/>
        <end position="65"/>
    </location>
</feature>
<evidence type="ECO:0008006" key="5">
    <source>
        <dbReference type="Google" id="ProtNLM"/>
    </source>
</evidence>
<dbReference type="AlphaFoldDB" id="A0A369YDP8"/>
<dbReference type="RefSeq" id="WP_007525821.1">
    <property type="nucleotide sequence ID" value="NZ_QEPN01000007.1"/>
</dbReference>
<feature type="signal peptide" evidence="2">
    <location>
        <begin position="1"/>
        <end position="22"/>
    </location>
</feature>
<sequence>MKKTSLSLAVVAIALSACQAEAPKQADPNELSPGLMQPVDGSGAQAGSYGWDAGIQPASMPSSMK</sequence>
<evidence type="ECO:0000256" key="1">
    <source>
        <dbReference type="SAM" id="MobiDB-lite"/>
    </source>
</evidence>
<feature type="chain" id="PRO_5016926563" description="Outer membrane antigenic lipoprotein B" evidence="2">
    <location>
        <begin position="23"/>
        <end position="65"/>
    </location>
</feature>
<dbReference type="PROSITE" id="PS51257">
    <property type="entry name" value="PROKAR_LIPOPROTEIN"/>
    <property type="match status" value="1"/>
</dbReference>
<organism evidence="3 4">
    <name type="scientific">Haemophilus sputorum</name>
    <dbReference type="NCBI Taxonomy" id="1078480"/>
    <lineage>
        <taxon>Bacteria</taxon>
        <taxon>Pseudomonadati</taxon>
        <taxon>Pseudomonadota</taxon>
        <taxon>Gammaproteobacteria</taxon>
        <taxon>Pasteurellales</taxon>
        <taxon>Pasteurellaceae</taxon>
        <taxon>Haemophilus</taxon>
    </lineage>
</organism>
<accession>A0A369YDP8</accession>
<dbReference type="STRING" id="1035839.GCA_000238795_00862"/>
<gene>
    <name evidence="3" type="ORF">DPV93_08640</name>
</gene>
<evidence type="ECO:0000313" key="4">
    <source>
        <dbReference type="Proteomes" id="UP000253872"/>
    </source>
</evidence>
<reference evidence="3 4" key="1">
    <citation type="submission" date="2018-05" db="EMBL/GenBank/DDBJ databases">
        <title>Draft Genome Sequences for a Diverse set of 7 Haemophilus Species.</title>
        <authorList>
            <person name="Nichols M."/>
            <person name="Topaz N."/>
            <person name="Wang X."/>
            <person name="Wang X."/>
            <person name="Boxrud D."/>
        </authorList>
    </citation>
    <scope>NUCLEOTIDE SEQUENCE [LARGE SCALE GENOMIC DNA]</scope>
    <source>
        <strain evidence="3 4">C2002001239</strain>
    </source>
</reference>